<protein>
    <recommendedName>
        <fullName evidence="1">ATPase BadF/BadG/BcrA/BcrD type domain-containing protein</fullName>
    </recommendedName>
</protein>
<evidence type="ECO:0000259" key="1">
    <source>
        <dbReference type="Pfam" id="PF01869"/>
    </source>
</evidence>
<accession>A0A1D8GNL2</accession>
<dbReference type="PANTHER" id="PTHR43190:SF3">
    <property type="entry name" value="N-ACETYL-D-GLUCOSAMINE KINASE"/>
    <property type="match status" value="1"/>
</dbReference>
<name>A0A1D8GNL2_9FIRM</name>
<evidence type="ECO:0000313" key="3">
    <source>
        <dbReference type="Proteomes" id="UP000095743"/>
    </source>
</evidence>
<dbReference type="KEGG" id="gfe:Gferi_24615"/>
<proteinExistence type="predicted"/>
<dbReference type="STRING" id="1424294.Gferi_24615"/>
<feature type="domain" description="ATPase BadF/BadG/BcrA/BcrD type" evidence="1">
    <location>
        <begin position="5"/>
        <end position="268"/>
    </location>
</feature>
<dbReference type="AlphaFoldDB" id="A0A1D8GNL2"/>
<dbReference type="PANTHER" id="PTHR43190">
    <property type="entry name" value="N-ACETYL-D-GLUCOSAMINE KINASE"/>
    <property type="match status" value="1"/>
</dbReference>
<dbReference type="CDD" id="cd24007">
    <property type="entry name" value="ASKHA_NBD_eukNAGK-like"/>
    <property type="match status" value="1"/>
</dbReference>
<dbReference type="OrthoDB" id="9772633at2"/>
<organism evidence="2 3">
    <name type="scientific">Geosporobacter ferrireducens</name>
    <dbReference type="NCBI Taxonomy" id="1424294"/>
    <lineage>
        <taxon>Bacteria</taxon>
        <taxon>Bacillati</taxon>
        <taxon>Bacillota</taxon>
        <taxon>Clostridia</taxon>
        <taxon>Peptostreptococcales</taxon>
        <taxon>Thermotaleaceae</taxon>
        <taxon>Geosporobacter</taxon>
    </lineage>
</organism>
<evidence type="ECO:0000313" key="2">
    <source>
        <dbReference type="EMBL" id="AOT72452.1"/>
    </source>
</evidence>
<dbReference type="RefSeq" id="WP_069980761.1">
    <property type="nucleotide sequence ID" value="NZ_CP017269.1"/>
</dbReference>
<dbReference type="SUPFAM" id="SSF53067">
    <property type="entry name" value="Actin-like ATPase domain"/>
    <property type="match status" value="2"/>
</dbReference>
<keyword evidence="3" id="KW-1185">Reference proteome</keyword>
<reference evidence="2 3" key="1">
    <citation type="submission" date="2016-09" db="EMBL/GenBank/DDBJ databases">
        <title>Genomic analysis reveals versatility of anaerobic energy metabolism of Geosporobacter ferrireducens IRF9 of phylum Firmicutes.</title>
        <authorList>
            <person name="Kim S.-J."/>
        </authorList>
    </citation>
    <scope>NUCLEOTIDE SEQUENCE [LARGE SCALE GENOMIC DNA]</scope>
    <source>
        <strain evidence="2 3">IRF9</strain>
    </source>
</reference>
<sequence>MDYLIGIDAGGTKSELIAYDMENKPIFKKNGGFGNPAVNQEKTLKNLELLIKQVLKALDIRNCKLIAIGLAGAQMGNSKEFIKSYFNDKFNIPTIVLNDILMSYQAYLGSGNGIMTIAGTGSSSYGRRNDREAMAGGWGHLLGDEGSGYHIVLEAFKKMIYLWDREIPLDELSRALLKEIDMQDPSGIKHFIYNSQKNEIAGLFPIILNMSQKGSSEAEKLLIEAGKSLADITGIVYNRLNFNEQVQIGIKGGIFHSSCYVKESFENRLSEYMSDFIIIKEDISVTKAVCSLYKQIR</sequence>
<dbReference type="InterPro" id="IPR002731">
    <property type="entry name" value="ATPase_BadF"/>
</dbReference>
<dbReference type="InterPro" id="IPR043129">
    <property type="entry name" value="ATPase_NBD"/>
</dbReference>
<gene>
    <name evidence="2" type="ORF">Gferi_24615</name>
</gene>
<dbReference type="Proteomes" id="UP000095743">
    <property type="component" value="Chromosome"/>
</dbReference>
<dbReference type="InterPro" id="IPR052519">
    <property type="entry name" value="Euk-type_GlcNAc_Kinase"/>
</dbReference>
<dbReference type="Pfam" id="PF01869">
    <property type="entry name" value="BcrAD_BadFG"/>
    <property type="match status" value="1"/>
</dbReference>
<dbReference type="EMBL" id="CP017269">
    <property type="protein sequence ID" value="AOT72452.1"/>
    <property type="molecule type" value="Genomic_DNA"/>
</dbReference>
<dbReference type="Gene3D" id="3.30.420.40">
    <property type="match status" value="2"/>
</dbReference>